<dbReference type="Gene3D" id="3.10.450.50">
    <property type="match status" value="1"/>
</dbReference>
<dbReference type="PATRIC" id="fig|1360.105.peg.725"/>
<dbReference type="SUPFAM" id="SSF54427">
    <property type="entry name" value="NTF2-like"/>
    <property type="match status" value="1"/>
</dbReference>
<comment type="caution">
    <text evidence="3">The sequence shown here is derived from an EMBL/GenBank/DDBJ whole genome shotgun (WGS) entry which is preliminary data.</text>
</comment>
<reference evidence="4" key="1">
    <citation type="submission" date="2015-10" db="EMBL/GenBank/DDBJ databases">
        <title>Draft Genome Sequences of 11 Lactococcus lactis subspecies cremoris strains.</title>
        <authorList>
            <person name="Wels M."/>
            <person name="Backus L."/>
            <person name="Boekhorst J."/>
            <person name="Dijkstra A."/>
            <person name="Beerthuizen M."/>
            <person name="Kelly W."/>
            <person name="Siezen R."/>
            <person name="Bachmann H."/>
            <person name="Van Hijum S."/>
        </authorList>
    </citation>
    <scope>NUCLEOTIDE SEQUENCE [LARGE SCALE GENOMIC DNA]</scope>
    <source>
        <strain evidence="4">KF282</strain>
    </source>
</reference>
<feature type="region of interest" description="Disordered" evidence="1">
    <location>
        <begin position="1"/>
        <end position="33"/>
    </location>
</feature>
<evidence type="ECO:0000256" key="1">
    <source>
        <dbReference type="SAM" id="MobiDB-lite"/>
    </source>
</evidence>
<dbReference type="Proteomes" id="UP000053058">
    <property type="component" value="Unassembled WGS sequence"/>
</dbReference>
<gene>
    <name evidence="3" type="ORF">KF282_2429</name>
</gene>
<evidence type="ECO:0000259" key="2">
    <source>
        <dbReference type="Pfam" id="PF12680"/>
    </source>
</evidence>
<name>A0A0V8CL54_LACLL</name>
<feature type="compositionally biased region" description="Basic and acidic residues" evidence="1">
    <location>
        <begin position="1"/>
        <end position="14"/>
    </location>
</feature>
<evidence type="ECO:0000313" key="3">
    <source>
        <dbReference type="EMBL" id="KSU02011.1"/>
    </source>
</evidence>
<protein>
    <recommendedName>
        <fullName evidence="2">SnoaL-like domain-containing protein</fullName>
    </recommendedName>
</protein>
<accession>A0A0V8CL54</accession>
<dbReference type="EMBL" id="LKLN01000086">
    <property type="protein sequence ID" value="KSU02011.1"/>
    <property type="molecule type" value="Genomic_DNA"/>
</dbReference>
<organism evidence="3 4">
    <name type="scientific">Lactococcus lactis subsp. lactis</name>
    <name type="common">Streptococcus lactis</name>
    <dbReference type="NCBI Taxonomy" id="1360"/>
    <lineage>
        <taxon>Bacteria</taxon>
        <taxon>Bacillati</taxon>
        <taxon>Bacillota</taxon>
        <taxon>Bacilli</taxon>
        <taxon>Lactobacillales</taxon>
        <taxon>Streptococcaceae</taxon>
        <taxon>Lactococcus</taxon>
    </lineage>
</organism>
<proteinExistence type="predicted"/>
<dbReference type="InterPro" id="IPR037401">
    <property type="entry name" value="SnoaL-like"/>
</dbReference>
<dbReference type="InterPro" id="IPR032710">
    <property type="entry name" value="NTF2-like_dom_sf"/>
</dbReference>
<dbReference type="AlphaFoldDB" id="A0A0V8CL54"/>
<feature type="domain" description="SnoaL-like" evidence="2">
    <location>
        <begin position="39"/>
        <end position="121"/>
    </location>
</feature>
<evidence type="ECO:0000313" key="4">
    <source>
        <dbReference type="Proteomes" id="UP000053058"/>
    </source>
</evidence>
<dbReference type="Pfam" id="PF12680">
    <property type="entry name" value="SnoaL_2"/>
    <property type="match status" value="1"/>
</dbReference>
<sequence>MADQRRQKVTDKVQPHIGDMRSPSPRSLSAKAQRPYGSLSEDILWTEYFGAQYQGKAEIEKWFCQWNNPVENKVKSWTVDKYYVDNETTLFTWTFRCFYEGKEGILDGISLVKFSGNKICEIQEFEQKHEKFRPFLK</sequence>